<dbReference type="GeneID" id="127749754"/>
<name>A0A9C6WXA4_FRAOC</name>
<dbReference type="Pfam" id="PF16178">
    <property type="entry name" value="Anoct_dimer"/>
    <property type="match status" value="1"/>
</dbReference>
<dbReference type="InterPro" id="IPR032394">
    <property type="entry name" value="Anoct_dimer"/>
</dbReference>
<dbReference type="Proteomes" id="UP000504606">
    <property type="component" value="Unplaced"/>
</dbReference>
<feature type="compositionally biased region" description="Pro residues" evidence="1">
    <location>
        <begin position="82"/>
        <end position="92"/>
    </location>
</feature>
<dbReference type="OrthoDB" id="296386at2759"/>
<feature type="compositionally biased region" description="Gly residues" evidence="1">
    <location>
        <begin position="8"/>
        <end position="19"/>
    </location>
</feature>
<feature type="compositionally biased region" description="Polar residues" evidence="1">
    <location>
        <begin position="143"/>
        <end position="152"/>
    </location>
</feature>
<sequence>MADEQGRDGGPGPQGGGPLAAGANTSAKWATRTPPEWDADANNKYARTRRRPSLPAKNHGDGEWREVRSGRHPQSPVRRLSPRPPSLRPSPSRPSSRPPSRVAEAAAEEAPTRVDTTTQAQLDLAEAVASGLQADGHVHHPQGSPTTPTNSPSEERRRLLQGDVQRSLSHSSERPPSSTSTTRADEQELYDEYNARLPFIVEQGATPETGDAASRPDTPLPYSTVARPSSLGLPLLPSLPPPTSLVCLRTPKTRSASVHPTGNGPWEYSSPTPFGQRLSVSDHASFESSILPGTPLPGIAEETKNKKNAVLVAAQAAATVAAPATASALAKATLAELKHYHFGSLEKETAGLPVASDPDLGKSQSQADHNTLLFRDGRRRIDMVVVWEVDTSGVPTEAEALRGERRQRFQAALEAEGLQLEFEGPQATQLNLLGAVGASASPVSVRDSIVRGLRRAYRSVTDCECENQPGEDKKHP</sequence>
<evidence type="ECO:0000259" key="2">
    <source>
        <dbReference type="Pfam" id="PF16178"/>
    </source>
</evidence>
<dbReference type="GO" id="GO:0046983">
    <property type="term" value="F:protein dimerization activity"/>
    <property type="evidence" value="ECO:0007669"/>
    <property type="project" value="InterPro"/>
</dbReference>
<feature type="compositionally biased region" description="Low complexity" evidence="1">
    <location>
        <begin position="93"/>
        <end position="102"/>
    </location>
</feature>
<keyword evidence="3" id="KW-1185">Reference proteome</keyword>
<accession>A0A9C6WXA4</accession>
<feature type="domain" description="Anoctamin dimerisation" evidence="2">
    <location>
        <begin position="374"/>
        <end position="426"/>
    </location>
</feature>
<dbReference type="RefSeq" id="XP_052125236.1">
    <property type="nucleotide sequence ID" value="XM_052269276.1"/>
</dbReference>
<evidence type="ECO:0000313" key="3">
    <source>
        <dbReference type="Proteomes" id="UP000504606"/>
    </source>
</evidence>
<dbReference type="AlphaFoldDB" id="A0A9C6WXA4"/>
<gene>
    <name evidence="4" type="primary">LOC127749754</name>
</gene>
<evidence type="ECO:0000313" key="4">
    <source>
        <dbReference type="RefSeq" id="XP_052125236.1"/>
    </source>
</evidence>
<feature type="region of interest" description="Disordered" evidence="1">
    <location>
        <begin position="1"/>
        <end position="190"/>
    </location>
</feature>
<feature type="compositionally biased region" description="Low complexity" evidence="1">
    <location>
        <begin position="166"/>
        <end position="182"/>
    </location>
</feature>
<reference evidence="4" key="1">
    <citation type="submission" date="2025-08" db="UniProtKB">
        <authorList>
            <consortium name="RefSeq"/>
        </authorList>
    </citation>
    <scope>IDENTIFICATION</scope>
    <source>
        <tissue evidence="4">Whole organism</tissue>
    </source>
</reference>
<dbReference type="KEGG" id="foc:127749754"/>
<organism evidence="3 4">
    <name type="scientific">Frankliniella occidentalis</name>
    <name type="common">Western flower thrips</name>
    <name type="synonym">Euthrips occidentalis</name>
    <dbReference type="NCBI Taxonomy" id="133901"/>
    <lineage>
        <taxon>Eukaryota</taxon>
        <taxon>Metazoa</taxon>
        <taxon>Ecdysozoa</taxon>
        <taxon>Arthropoda</taxon>
        <taxon>Hexapoda</taxon>
        <taxon>Insecta</taxon>
        <taxon>Pterygota</taxon>
        <taxon>Neoptera</taxon>
        <taxon>Paraneoptera</taxon>
        <taxon>Thysanoptera</taxon>
        <taxon>Terebrantia</taxon>
        <taxon>Thripoidea</taxon>
        <taxon>Thripidae</taxon>
        <taxon>Frankliniella</taxon>
    </lineage>
</organism>
<proteinExistence type="predicted"/>
<feature type="compositionally biased region" description="Basic and acidic residues" evidence="1">
    <location>
        <begin position="58"/>
        <end position="69"/>
    </location>
</feature>
<evidence type="ECO:0000256" key="1">
    <source>
        <dbReference type="SAM" id="MobiDB-lite"/>
    </source>
</evidence>
<protein>
    <submittedName>
        <fullName evidence="4">Translation initiation factor IF-2-like</fullName>
    </submittedName>
</protein>